<dbReference type="CDD" id="cd03801">
    <property type="entry name" value="GT4_PimA-like"/>
    <property type="match status" value="1"/>
</dbReference>
<dbReference type="Gene3D" id="3.90.550.10">
    <property type="entry name" value="Spore Coat Polysaccharide Biosynthesis Protein SpsA, Chain A"/>
    <property type="match status" value="1"/>
</dbReference>
<keyword evidence="11" id="KW-1185">Reference proteome</keyword>
<keyword evidence="10" id="KW-0436">Ligase</keyword>
<dbReference type="InterPro" id="IPR001962">
    <property type="entry name" value="Asn_synthase"/>
</dbReference>
<dbReference type="InterPro" id="IPR029055">
    <property type="entry name" value="Ntn_hydrolases_N"/>
</dbReference>
<comment type="catalytic activity">
    <reaction evidence="7">
        <text>L-aspartate + L-glutamine + ATP + H2O = L-asparagine + L-glutamate + AMP + diphosphate + H(+)</text>
        <dbReference type="Rhea" id="RHEA:12228"/>
        <dbReference type="ChEBI" id="CHEBI:15377"/>
        <dbReference type="ChEBI" id="CHEBI:15378"/>
        <dbReference type="ChEBI" id="CHEBI:29985"/>
        <dbReference type="ChEBI" id="CHEBI:29991"/>
        <dbReference type="ChEBI" id="CHEBI:30616"/>
        <dbReference type="ChEBI" id="CHEBI:33019"/>
        <dbReference type="ChEBI" id="CHEBI:58048"/>
        <dbReference type="ChEBI" id="CHEBI:58359"/>
        <dbReference type="ChEBI" id="CHEBI:456215"/>
        <dbReference type="EC" id="6.3.5.4"/>
    </reaction>
</comment>
<dbReference type="InterPro" id="IPR014729">
    <property type="entry name" value="Rossmann-like_a/b/a_fold"/>
</dbReference>
<proteinExistence type="inferred from homology"/>
<dbReference type="EC" id="6.3.5.4" evidence="3"/>
<dbReference type="EMBL" id="JBHUGY010000069">
    <property type="protein sequence ID" value="MFD2058064.1"/>
    <property type="molecule type" value="Genomic_DNA"/>
</dbReference>
<dbReference type="InterPro" id="IPR029044">
    <property type="entry name" value="Nucleotide-diphossugar_trans"/>
</dbReference>
<dbReference type="Pfam" id="PF00535">
    <property type="entry name" value="Glycos_transf_2"/>
    <property type="match status" value="1"/>
</dbReference>
<dbReference type="InterPro" id="IPR001173">
    <property type="entry name" value="Glyco_trans_2-like"/>
</dbReference>
<name>A0ABW4WR50_9HYPH</name>
<dbReference type="GO" id="GO:0004066">
    <property type="term" value="F:asparagine synthase (glutamine-hydrolyzing) activity"/>
    <property type="evidence" value="ECO:0007669"/>
    <property type="project" value="UniProtKB-EC"/>
</dbReference>
<evidence type="ECO:0000256" key="7">
    <source>
        <dbReference type="ARBA" id="ARBA00048741"/>
    </source>
</evidence>
<dbReference type="Pfam" id="PF00733">
    <property type="entry name" value="Asn_synthase"/>
    <property type="match status" value="1"/>
</dbReference>
<reference evidence="11" key="1">
    <citation type="journal article" date="2019" name="Int. J. Syst. Evol. Microbiol.">
        <title>The Global Catalogue of Microorganisms (GCM) 10K type strain sequencing project: providing services to taxonomists for standard genome sequencing and annotation.</title>
        <authorList>
            <consortium name="The Broad Institute Genomics Platform"/>
            <consortium name="The Broad Institute Genome Sequencing Center for Infectious Disease"/>
            <person name="Wu L."/>
            <person name="Ma J."/>
        </authorList>
    </citation>
    <scope>NUCLEOTIDE SEQUENCE [LARGE SCALE GENOMIC DNA]</scope>
    <source>
        <strain evidence="11">CGMCC 1.16226</strain>
    </source>
</reference>
<dbReference type="Proteomes" id="UP001597349">
    <property type="component" value="Unassembled WGS sequence"/>
</dbReference>
<dbReference type="Pfam" id="PF13537">
    <property type="entry name" value="GATase_7"/>
    <property type="match status" value="1"/>
</dbReference>
<dbReference type="SUPFAM" id="SSF52402">
    <property type="entry name" value="Adenine nucleotide alpha hydrolases-like"/>
    <property type="match status" value="1"/>
</dbReference>
<gene>
    <name evidence="10" type="primary">asnB</name>
    <name evidence="10" type="ORF">ACFSQT_34790</name>
</gene>
<sequence>MCGIAGLLLNDRSGAVEPAVLAAMLDAIAHRGPDDSGMHIDGPIGIGNRRLAIIDIAGGHQPMANEDGTVRVVYNGECYNFQDLRRELTAHGHIFRSASDTEVLVHGYEQWGIRSLAERLNGVFAFCIWDDVQRVAHLVRDRSGVKPLYYVERNCGLAFSSELRSLVRSGLCLPKLDERALWSYLLYQFAPTERTLLADVMRLAPGHILTWRDGGAVERTRYWSFSDAPPEASRSFTEATEQLRDLLEDTVRRQMVADVPIGCFLSGGLDSTVVAALMSKFSDDVRTFSVTFPTAPEHDESAASALVAKALSTRHTVLAFDEQEFLRHADQYCAGMDDPIGDAAMFPTYVLSKVAAQHVKVVLSGEGADEVFAGYPYYAPFAGEPPPRDELDIRAQADSSRRIRERLGHAMPLPKPSGKSRHSGFPHMVSLEFAWSMLDLDRRPPFEAFVRDVAASEERWLPHSRSHTRLQRALYFDSNIWLTNNLMTKLDLATMAHSLEARVPMLDHRLIEFAFGLPDDFKFQAGTGKRILREAVRPLVPREILDRRKQGFGVPLDDWFRNALAAFARDHVLGSSLVEDGILSRSALETVLFAQQSLGMSLARMIWSLIVLDGWWRGVRADIASSQRITHQASARVMPTVDIVIPVHESFSLVRDCIRSIAKHTHRQYRVFVIDDGSSEATHQRLAQLLSGDERFVLSRNKGNLGFVQTCNRGIAMSNADYVVLLNSDTIVTPGWLDGLVACAQSDSRIAFVNPLTNESGNTSVRLAPGLSVFTMARRIVGIAERNYPDLTTGVGMCMLLRRSALELVGAFDPVYRESYCEESDLCMRLTEAGFRVVAADDVYIYHKGLGSHDEQQRSERYTRNRKIFDARWEPAYLRDWSVYMRNDPLQHIRHRLLQGTLSPAEPAGITDALVDQGRRTLGLRHTISAAQRVEGHSPLWGTLGSAMAPDSEAALLERNIRRLADPPLRFEGRAVAYPTPGYVASLPPAEANKLRITFLVPELGRAGGVISIVQLAREMLLDGHDVKFATTAAEINPEFLNLWLQPLIYRDIDHMVDAFPDSDIVIATFWTTAHRQLRALRQRHSFVSVYFIQDYEAWFYKDTDYAEQRDVVASYACADHHIVKSRWLATMVGSHGPKCTIVPLGLDLGVFYPRDVRRDGRLRVVAVAEPGPQKQRRGFRETIEIFERVRAGRPDVELVLIGVHQSLMPDLPFDYVNTGPLDQNQIAKILSQADILVDASHWQGFGRPGLEAMACGVVPVMTDLGGLGEYARDGENCLLVRPRDQVGAAAAVLNLLNNPSQLARLRANGPPTAARFSHELEAKRHIALYQSWMHEKRQRGDGGASPNQAPPFPIAQPYPQQMHAHGIVRTPA</sequence>
<dbReference type="PROSITE" id="PS51278">
    <property type="entry name" value="GATASE_TYPE_2"/>
    <property type="match status" value="1"/>
</dbReference>
<dbReference type="CDD" id="cd04186">
    <property type="entry name" value="GT_2_like_c"/>
    <property type="match status" value="1"/>
</dbReference>
<dbReference type="InterPro" id="IPR051786">
    <property type="entry name" value="ASN_synthetase/amidase"/>
</dbReference>
<feature type="region of interest" description="Disordered" evidence="8">
    <location>
        <begin position="1336"/>
        <end position="1373"/>
    </location>
</feature>
<dbReference type="RefSeq" id="WP_379026560.1">
    <property type="nucleotide sequence ID" value="NZ_JBHUGY010000069.1"/>
</dbReference>
<evidence type="ECO:0000259" key="9">
    <source>
        <dbReference type="PROSITE" id="PS51278"/>
    </source>
</evidence>
<evidence type="ECO:0000256" key="6">
    <source>
        <dbReference type="ARBA" id="ARBA00022962"/>
    </source>
</evidence>
<dbReference type="PANTHER" id="PTHR43284">
    <property type="entry name" value="ASPARAGINE SYNTHETASE (GLUTAMINE-HYDROLYZING)"/>
    <property type="match status" value="1"/>
</dbReference>
<evidence type="ECO:0000256" key="1">
    <source>
        <dbReference type="ARBA" id="ARBA00005187"/>
    </source>
</evidence>
<evidence type="ECO:0000313" key="10">
    <source>
        <dbReference type="EMBL" id="MFD2058064.1"/>
    </source>
</evidence>
<dbReference type="Gene3D" id="3.40.50.620">
    <property type="entry name" value="HUPs"/>
    <property type="match status" value="1"/>
</dbReference>
<evidence type="ECO:0000313" key="11">
    <source>
        <dbReference type="Proteomes" id="UP001597349"/>
    </source>
</evidence>
<dbReference type="CDD" id="cd01991">
    <property type="entry name" value="Asn_synthase_B_C"/>
    <property type="match status" value="1"/>
</dbReference>
<keyword evidence="4" id="KW-0547">Nucleotide-binding</keyword>
<dbReference type="SUPFAM" id="SSF53756">
    <property type="entry name" value="UDP-Glycosyltransferase/glycogen phosphorylase"/>
    <property type="match status" value="1"/>
</dbReference>
<dbReference type="InterPro" id="IPR033738">
    <property type="entry name" value="AsnB_N"/>
</dbReference>
<dbReference type="PANTHER" id="PTHR43284:SF1">
    <property type="entry name" value="ASPARAGINE SYNTHETASE"/>
    <property type="match status" value="1"/>
</dbReference>
<dbReference type="Pfam" id="PF13692">
    <property type="entry name" value="Glyco_trans_1_4"/>
    <property type="match status" value="1"/>
</dbReference>
<evidence type="ECO:0000256" key="5">
    <source>
        <dbReference type="ARBA" id="ARBA00022840"/>
    </source>
</evidence>
<dbReference type="NCBIfam" id="TIGR01536">
    <property type="entry name" value="asn_synth_AEB"/>
    <property type="match status" value="1"/>
</dbReference>
<dbReference type="Gene3D" id="3.60.20.10">
    <property type="entry name" value="Glutamine Phosphoribosylpyrophosphate, subunit 1, domain 1"/>
    <property type="match status" value="1"/>
</dbReference>
<dbReference type="Gene3D" id="3.40.50.11090">
    <property type="match status" value="1"/>
</dbReference>
<dbReference type="InterPro" id="IPR017932">
    <property type="entry name" value="GATase_2_dom"/>
</dbReference>
<protein>
    <recommendedName>
        <fullName evidence="3">asparagine synthase (glutamine-hydrolyzing)</fullName>
        <ecNumber evidence="3">6.3.5.4</ecNumber>
    </recommendedName>
</protein>
<dbReference type="SUPFAM" id="SSF56235">
    <property type="entry name" value="N-terminal nucleophile aminohydrolases (Ntn hydrolases)"/>
    <property type="match status" value="1"/>
</dbReference>
<comment type="caution">
    <text evidence="10">The sequence shown here is derived from an EMBL/GenBank/DDBJ whole genome shotgun (WGS) entry which is preliminary data.</text>
</comment>
<keyword evidence="5" id="KW-0067">ATP-binding</keyword>
<organism evidence="10 11">
    <name type="scientific">Mesorhizobium calcicola</name>
    <dbReference type="NCBI Taxonomy" id="1300310"/>
    <lineage>
        <taxon>Bacteria</taxon>
        <taxon>Pseudomonadati</taxon>
        <taxon>Pseudomonadota</taxon>
        <taxon>Alphaproteobacteria</taxon>
        <taxon>Hyphomicrobiales</taxon>
        <taxon>Phyllobacteriaceae</taxon>
        <taxon>Mesorhizobium</taxon>
    </lineage>
</organism>
<evidence type="ECO:0000256" key="4">
    <source>
        <dbReference type="ARBA" id="ARBA00022741"/>
    </source>
</evidence>
<dbReference type="InterPro" id="IPR006426">
    <property type="entry name" value="Asn_synth_AEB"/>
</dbReference>
<dbReference type="Gene3D" id="3.40.50.2000">
    <property type="entry name" value="Glycogen Phosphorylase B"/>
    <property type="match status" value="1"/>
</dbReference>
<comment type="similarity">
    <text evidence="2">Belongs to the asparagine synthetase family.</text>
</comment>
<accession>A0ABW4WR50</accession>
<evidence type="ECO:0000256" key="2">
    <source>
        <dbReference type="ARBA" id="ARBA00005752"/>
    </source>
</evidence>
<evidence type="ECO:0000256" key="8">
    <source>
        <dbReference type="SAM" id="MobiDB-lite"/>
    </source>
</evidence>
<keyword evidence="6" id="KW-0315">Glutamine amidotransferase</keyword>
<evidence type="ECO:0000256" key="3">
    <source>
        <dbReference type="ARBA" id="ARBA00012737"/>
    </source>
</evidence>
<feature type="domain" description="Glutamine amidotransferase type-2" evidence="9">
    <location>
        <begin position="2"/>
        <end position="214"/>
    </location>
</feature>
<dbReference type="CDD" id="cd00712">
    <property type="entry name" value="AsnB"/>
    <property type="match status" value="1"/>
</dbReference>
<comment type="pathway">
    <text evidence="1">Amino-acid biosynthesis; L-asparagine biosynthesis; L-asparagine from L-aspartate (L-Gln route): step 1/1.</text>
</comment>
<dbReference type="SUPFAM" id="SSF53448">
    <property type="entry name" value="Nucleotide-diphospho-sugar transferases"/>
    <property type="match status" value="1"/>
</dbReference>